<evidence type="ECO:0000313" key="2">
    <source>
        <dbReference type="EMBL" id="SFI08241.1"/>
    </source>
</evidence>
<reference evidence="2 3" key="1">
    <citation type="submission" date="2016-10" db="EMBL/GenBank/DDBJ databases">
        <authorList>
            <person name="de Groot N.N."/>
        </authorList>
    </citation>
    <scope>NUCLEOTIDE SEQUENCE [LARGE SCALE GENOMIC DNA]</scope>
    <source>
        <strain evidence="2 3">DSM 8537</strain>
    </source>
</reference>
<evidence type="ECO:0000313" key="3">
    <source>
        <dbReference type="Proteomes" id="UP000183635"/>
    </source>
</evidence>
<name>A0A1I3FBI9_9RHOB</name>
<gene>
    <name evidence="2" type="ORF">SAMN04488021_1664</name>
</gene>
<feature type="signal peptide" evidence="1">
    <location>
        <begin position="1"/>
        <end position="22"/>
    </location>
</feature>
<feature type="chain" id="PRO_5010245969" evidence="1">
    <location>
        <begin position="23"/>
        <end position="126"/>
    </location>
</feature>
<organism evidence="2 3">
    <name type="scientific">Paracoccus aminovorans</name>
    <dbReference type="NCBI Taxonomy" id="34004"/>
    <lineage>
        <taxon>Bacteria</taxon>
        <taxon>Pseudomonadati</taxon>
        <taxon>Pseudomonadota</taxon>
        <taxon>Alphaproteobacteria</taxon>
        <taxon>Rhodobacterales</taxon>
        <taxon>Paracoccaceae</taxon>
        <taxon>Paracoccus</taxon>
    </lineage>
</organism>
<dbReference type="RefSeq" id="WP_074971157.1">
    <property type="nucleotide sequence ID" value="NZ_CBCRYP010000072.1"/>
</dbReference>
<proteinExistence type="predicted"/>
<accession>A0A1I3FBI9</accession>
<dbReference type="Pfam" id="PF19678">
    <property type="entry name" value="DUF6180"/>
    <property type="match status" value="1"/>
</dbReference>
<dbReference type="AlphaFoldDB" id="A0A1I3FBI9"/>
<dbReference type="InterPro" id="IPR045752">
    <property type="entry name" value="DUF6180"/>
</dbReference>
<dbReference type="Proteomes" id="UP000183635">
    <property type="component" value="Unassembled WGS sequence"/>
</dbReference>
<dbReference type="OrthoDB" id="8382949at2"/>
<keyword evidence="1" id="KW-0732">Signal</keyword>
<dbReference type="EMBL" id="FOPU01000066">
    <property type="protein sequence ID" value="SFI08241.1"/>
    <property type="molecule type" value="Genomic_DNA"/>
</dbReference>
<sequence length="126" mass="12893">MTRSAWLLGALGLLGSGFPAAAQDADFNVTYHVERTPAAQLSIETCSKAVVEVATQAGLRSATQSYPDQLVTISGGADGNGAFIVQCIAVGDTTVSVVQGIDYRQQKGTLGAFADQAFAAVKAAAQ</sequence>
<protein>
    <submittedName>
        <fullName evidence="2">Uncharacterized protein</fullName>
    </submittedName>
</protein>
<keyword evidence="3" id="KW-1185">Reference proteome</keyword>
<evidence type="ECO:0000256" key="1">
    <source>
        <dbReference type="SAM" id="SignalP"/>
    </source>
</evidence>